<evidence type="ECO:0000256" key="3">
    <source>
        <dbReference type="ARBA" id="ARBA00023163"/>
    </source>
</evidence>
<dbReference type="Gene3D" id="1.20.5.170">
    <property type="match status" value="1"/>
</dbReference>
<gene>
    <name evidence="6" type="ORF">SAMD00023353_0202770</name>
</gene>
<dbReference type="STRING" id="77044.A0A1S7UK17"/>
<evidence type="ECO:0000256" key="2">
    <source>
        <dbReference type="ARBA" id="ARBA00023125"/>
    </source>
</evidence>
<feature type="compositionally biased region" description="Basic residues" evidence="4">
    <location>
        <begin position="198"/>
        <end position="215"/>
    </location>
</feature>
<name>A0A1S7UK17_ROSNE</name>
<keyword evidence="7" id="KW-1185">Reference proteome</keyword>
<organism evidence="6">
    <name type="scientific">Rosellinia necatrix</name>
    <name type="common">White root-rot fungus</name>
    <dbReference type="NCBI Taxonomy" id="77044"/>
    <lineage>
        <taxon>Eukaryota</taxon>
        <taxon>Fungi</taxon>
        <taxon>Dikarya</taxon>
        <taxon>Ascomycota</taxon>
        <taxon>Pezizomycotina</taxon>
        <taxon>Sordariomycetes</taxon>
        <taxon>Xylariomycetidae</taxon>
        <taxon>Xylariales</taxon>
        <taxon>Xylariaceae</taxon>
        <taxon>Rosellinia</taxon>
    </lineage>
</organism>
<dbReference type="SMART" id="SM00338">
    <property type="entry name" value="BRLZ"/>
    <property type="match status" value="1"/>
</dbReference>
<accession>A0A1S7UK17</accession>
<keyword evidence="1" id="KW-0805">Transcription regulation</keyword>
<evidence type="ECO:0000256" key="4">
    <source>
        <dbReference type="SAM" id="MobiDB-lite"/>
    </source>
</evidence>
<keyword evidence="2" id="KW-0238">DNA-binding</keyword>
<dbReference type="InterPro" id="IPR000837">
    <property type="entry name" value="AP-1"/>
</dbReference>
<dbReference type="GO" id="GO:0003677">
    <property type="term" value="F:DNA binding"/>
    <property type="evidence" value="ECO:0007669"/>
    <property type="project" value="UniProtKB-KW"/>
</dbReference>
<dbReference type="EMBL" id="DF977447">
    <property type="protein sequence ID" value="GAP83373.1"/>
    <property type="molecule type" value="Genomic_DNA"/>
</dbReference>
<keyword evidence="3" id="KW-0804">Transcription</keyword>
<feature type="compositionally biased region" description="Basic residues" evidence="4">
    <location>
        <begin position="149"/>
        <end position="160"/>
    </location>
</feature>
<evidence type="ECO:0000256" key="1">
    <source>
        <dbReference type="ARBA" id="ARBA00023015"/>
    </source>
</evidence>
<dbReference type="InterPro" id="IPR046347">
    <property type="entry name" value="bZIP_sf"/>
</dbReference>
<dbReference type="GO" id="GO:0006357">
    <property type="term" value="P:regulation of transcription by RNA polymerase II"/>
    <property type="evidence" value="ECO:0007669"/>
    <property type="project" value="InterPro"/>
</dbReference>
<reference evidence="6" key="1">
    <citation type="submission" date="2016-03" db="EMBL/GenBank/DDBJ databases">
        <title>Draft genome sequence of Rosellinia necatrix.</title>
        <authorList>
            <person name="Kanematsu S."/>
        </authorList>
    </citation>
    <scope>NUCLEOTIDE SEQUENCE [LARGE SCALE GENOMIC DNA]</scope>
    <source>
        <strain evidence="6">W97</strain>
    </source>
</reference>
<dbReference type="CDD" id="cd14687">
    <property type="entry name" value="bZIP_ATF2"/>
    <property type="match status" value="1"/>
</dbReference>
<evidence type="ECO:0000259" key="5">
    <source>
        <dbReference type="PROSITE" id="PS50217"/>
    </source>
</evidence>
<dbReference type="SUPFAM" id="SSF57959">
    <property type="entry name" value="Leucine zipper domain"/>
    <property type="match status" value="1"/>
</dbReference>
<dbReference type="PANTHER" id="PTHR23351">
    <property type="entry name" value="FOS TRANSCRIPTION FACTOR-RELATED"/>
    <property type="match status" value="1"/>
</dbReference>
<feature type="region of interest" description="Disordered" evidence="4">
    <location>
        <begin position="110"/>
        <end position="225"/>
    </location>
</feature>
<dbReference type="InterPro" id="IPR004827">
    <property type="entry name" value="bZIP"/>
</dbReference>
<proteinExistence type="predicted"/>
<sequence>MDETLVISQSLGHDIRTPYLPFTYPSFESGGGTLTPGSSWAQLVQTARYGPGRCPQDPLEKVGFVSTGSIPCAPLGGDASYGRFEAGSNAADPPMPVPKPLMDQLSNQVTTTTTTDVPDGAADPQDPGAKTSPGDNGAARDATSSGRGRAVRPPRRRARRATSASRSTSVSASASASASVDPGRAAATAPRPPDIKLHRERNRAAARKCRQKAKRNTAGLQRHERELSHQNAALRGQVGSLRREVLDLKTEILRHAECNSCVIQTYIVNAANRPM</sequence>
<feature type="compositionally biased region" description="Low complexity" evidence="4">
    <location>
        <begin position="161"/>
        <end position="189"/>
    </location>
</feature>
<dbReference type="Pfam" id="PF07716">
    <property type="entry name" value="bZIP_2"/>
    <property type="match status" value="1"/>
</dbReference>
<dbReference type="PANTHER" id="PTHR23351:SF24">
    <property type="entry name" value="ACTIVATING TRANSCRIPTION FACTOR 3-RELATED"/>
    <property type="match status" value="1"/>
</dbReference>
<dbReference type="PROSITE" id="PS00036">
    <property type="entry name" value="BZIP_BASIC"/>
    <property type="match status" value="1"/>
</dbReference>
<dbReference type="Proteomes" id="UP000054516">
    <property type="component" value="Unassembled WGS sequence"/>
</dbReference>
<dbReference type="GO" id="GO:0003700">
    <property type="term" value="F:DNA-binding transcription factor activity"/>
    <property type="evidence" value="ECO:0007669"/>
    <property type="project" value="InterPro"/>
</dbReference>
<dbReference type="OrthoDB" id="295274at2759"/>
<dbReference type="AlphaFoldDB" id="A0A1S7UK17"/>
<protein>
    <recommendedName>
        <fullName evidence="5">BZIP domain-containing protein</fullName>
    </recommendedName>
</protein>
<evidence type="ECO:0000313" key="7">
    <source>
        <dbReference type="Proteomes" id="UP000054516"/>
    </source>
</evidence>
<evidence type="ECO:0000313" key="6">
    <source>
        <dbReference type="EMBL" id="GAP83373.1"/>
    </source>
</evidence>
<dbReference type="PROSITE" id="PS50217">
    <property type="entry name" value="BZIP"/>
    <property type="match status" value="1"/>
</dbReference>
<feature type="domain" description="BZIP" evidence="5">
    <location>
        <begin position="199"/>
        <end position="255"/>
    </location>
</feature>